<dbReference type="HOGENOM" id="CLU_006757_2_1_6"/>
<evidence type="ECO:0000313" key="6">
    <source>
        <dbReference type="EMBL" id="ABX50057.1"/>
    </source>
</evidence>
<dbReference type="Pfam" id="PF10145">
    <property type="entry name" value="PhageMin_Tail"/>
    <property type="match status" value="1"/>
</dbReference>
<evidence type="ECO:0000256" key="3">
    <source>
        <dbReference type="SAM" id="MobiDB-lite"/>
    </source>
</evidence>
<feature type="domain" description="Phage tail tape measure protein" evidence="5">
    <location>
        <begin position="240"/>
        <end position="439"/>
    </location>
</feature>
<protein>
    <submittedName>
        <fullName evidence="6">Phage tail tape measure protein, TP901 family</fullName>
    </submittedName>
</protein>
<dbReference type="KEGG" id="sbn:Sbal195_2891"/>
<dbReference type="InterPro" id="IPR010090">
    <property type="entry name" value="Phage_tape_meas"/>
</dbReference>
<keyword evidence="4" id="KW-0812">Transmembrane</keyword>
<feature type="transmembrane region" description="Helical" evidence="4">
    <location>
        <begin position="604"/>
        <end position="631"/>
    </location>
</feature>
<dbReference type="AlphaFoldDB" id="A9KUN9"/>
<dbReference type="RefSeq" id="WP_012197315.1">
    <property type="nucleotide sequence ID" value="NC_009997.1"/>
</dbReference>
<evidence type="ECO:0000259" key="5">
    <source>
        <dbReference type="Pfam" id="PF10145"/>
    </source>
</evidence>
<organism evidence="6 7">
    <name type="scientific">Shewanella baltica (strain OS195)</name>
    <dbReference type="NCBI Taxonomy" id="399599"/>
    <lineage>
        <taxon>Bacteria</taxon>
        <taxon>Pseudomonadati</taxon>
        <taxon>Pseudomonadota</taxon>
        <taxon>Gammaproteobacteria</taxon>
        <taxon>Alteromonadales</taxon>
        <taxon>Shewanellaceae</taxon>
        <taxon>Shewanella</taxon>
    </lineage>
</organism>
<gene>
    <name evidence="6" type="ordered locus">Sbal195_2891</name>
</gene>
<dbReference type="NCBIfam" id="TIGR01760">
    <property type="entry name" value="tape_meas_TP901"/>
    <property type="match status" value="1"/>
</dbReference>
<sequence>MSKKLELKLLLDMVDKVTGPLKKIREASGGVSGELKATRDKLKELNKQSAQIDGFKKQQKAMQSTASTLVDAQAKVKLMQAQMKALGGEASNKMRTDFRKANEAVRDLSRTLEKQRTGLGEHRQKLRDSGIDTGKLGDAQKQLKEKIQQTTDVMELQRKKLDAVSRQQKRLNDAGASYQKAKALQGSMAGAGATAAASGAAALYAGSQVLQPGLDFTAAQSKVQALTRLDKNDPQLIALRKQARELGASTSFTANDVSQGQSFLAMAGFDAKSIKQAMPGMLDLAKANDTDLAVTSDIASNILSGFGLGADQMDRLGDVLTATTTRANVDLTMLGETMKYVAPAARDLGVSVEEAAAMSGLLGNIGIQASQGGTVMRAMLNRLAGQTGPAAAAIEQLGLKTKDSAGNLRAIPDILGDVVKATKGMGNADRAAILKTIFGEEAGTGVSELIKQQGDGAITAFANVLLNSAGENARVAKTMADNAKGDIDTLKSAWEDVGIEIFEGNNGGIRSFIQQITGVVNGIGDWMRVNPELTGTLFKAAAAMAIVAAVGGSITLMLAGILGPMAMLKYSTSILGIKSLPLMGGALTKLGGAFSWILGGLKSLSIALFTTPIGWVILGITALIGAGYLLVTHWDTVKAWMSDFWLTIKSLAGEGIEAVKSYFNGLPEPIKAVLSGIWETMKTVFSWSPLGLIVNNFSEIMSFFTGLPAKFSSLGEMTMDGLVKGITGKLTEVKETITNAASNAIGWFKDVLGIASPSKVFAVMGDQTMDGLTVGLNRSQQGPLNEVNKLSKQIAGTAFVLGISALPAAAIPNDVTNLTSPTPIIQNREIIEQLSSAKMSQTEDAVRQVRDEHSVAVLSAVPSVNREIIEQLSPAKMSQPEDAVRQVRDEHSVAALSAVPSVNREIIEQLSPAKMSQPEDAVRQVRDEHLAAILSAVPSANREIIEQLSPAKLSQPEDAVRQVRDEHSVAALSAVPNANREIIEQLSPAKLSQPEDVVRQVRDEHSVAALSAVPNANREIIEQLSPAKLSQPEDAVRQVRDEHSAAVLSVVPSANREIIEQLSPAKLSQPEDIVRQVREEYLGTSLQAIPDQTRTIRDEYQGADYSVPDAIRLVKEGELPARKAKSDDLTHNGSDLALNSNGLTHSAAPDRLSAFAQRQVPQPQTVHIDAGIHAPITVYATANMDTQDVARLIAIELEKRERAQQARLRSSLKDLN</sequence>
<keyword evidence="4" id="KW-1133">Transmembrane helix</keyword>
<keyword evidence="1" id="KW-1188">Viral release from host cell</keyword>
<evidence type="ECO:0000313" key="7">
    <source>
        <dbReference type="Proteomes" id="UP000000770"/>
    </source>
</evidence>
<dbReference type="PANTHER" id="PTHR37813">
    <property type="entry name" value="FELS-2 PROPHAGE PROTEIN"/>
    <property type="match status" value="1"/>
</dbReference>
<name>A9KUN9_SHEB9</name>
<feature type="compositionally biased region" description="Basic and acidic residues" evidence="3">
    <location>
        <begin position="116"/>
        <end position="130"/>
    </location>
</feature>
<accession>A9KUN9</accession>
<feature type="coiled-coil region" evidence="2">
    <location>
        <begin position="140"/>
        <end position="174"/>
    </location>
</feature>
<evidence type="ECO:0000256" key="2">
    <source>
        <dbReference type="SAM" id="Coils"/>
    </source>
</evidence>
<evidence type="ECO:0000256" key="1">
    <source>
        <dbReference type="ARBA" id="ARBA00022612"/>
    </source>
</evidence>
<dbReference type="PANTHER" id="PTHR37813:SF1">
    <property type="entry name" value="FELS-2 PROPHAGE PROTEIN"/>
    <property type="match status" value="1"/>
</dbReference>
<reference evidence="6 7" key="1">
    <citation type="submission" date="2007-11" db="EMBL/GenBank/DDBJ databases">
        <title>Complete sequence of chromosome of Shewanella baltica OS195.</title>
        <authorList>
            <consortium name="US DOE Joint Genome Institute"/>
            <person name="Copeland A."/>
            <person name="Lucas S."/>
            <person name="Lapidus A."/>
            <person name="Barry K."/>
            <person name="Glavina del Rio T."/>
            <person name="Dalin E."/>
            <person name="Tice H."/>
            <person name="Pitluck S."/>
            <person name="Chain P."/>
            <person name="Malfatti S."/>
            <person name="Shin M."/>
            <person name="Vergez L."/>
            <person name="Schmutz J."/>
            <person name="Larimer F."/>
            <person name="Land M."/>
            <person name="Hauser L."/>
            <person name="Kyrpides N."/>
            <person name="Kim E."/>
            <person name="Brettar I."/>
            <person name="Rodrigues J."/>
            <person name="Konstantinidis K."/>
            <person name="Klappenbach J."/>
            <person name="Hofle M."/>
            <person name="Tiedje J."/>
            <person name="Richardson P."/>
        </authorList>
    </citation>
    <scope>NUCLEOTIDE SEQUENCE [LARGE SCALE GENOMIC DNA]</scope>
    <source>
        <strain evidence="6 7">OS195</strain>
    </source>
</reference>
<evidence type="ECO:0000256" key="4">
    <source>
        <dbReference type="SAM" id="Phobius"/>
    </source>
</evidence>
<dbReference type="EMBL" id="CP000891">
    <property type="protein sequence ID" value="ABX50057.1"/>
    <property type="molecule type" value="Genomic_DNA"/>
</dbReference>
<feature type="region of interest" description="Disordered" evidence="3">
    <location>
        <begin position="116"/>
        <end position="135"/>
    </location>
</feature>
<feature type="transmembrane region" description="Helical" evidence="4">
    <location>
        <begin position="580"/>
        <end position="598"/>
    </location>
</feature>
<feature type="transmembrane region" description="Helical" evidence="4">
    <location>
        <begin position="540"/>
        <end position="568"/>
    </location>
</feature>
<keyword evidence="2" id="KW-0175">Coiled coil</keyword>
<keyword evidence="4" id="KW-0472">Membrane</keyword>
<proteinExistence type="predicted"/>
<dbReference type="Proteomes" id="UP000000770">
    <property type="component" value="Chromosome"/>
</dbReference>